<dbReference type="InterPro" id="IPR033880">
    <property type="entry name" value="SPFH_YdjI"/>
</dbReference>
<gene>
    <name evidence="3" type="ORF">LVJ94_15865</name>
</gene>
<evidence type="ECO:0000313" key="3">
    <source>
        <dbReference type="EMBL" id="WXB08706.1"/>
    </source>
</evidence>
<proteinExistence type="predicted"/>
<dbReference type="EMBL" id="CP089983">
    <property type="protein sequence ID" value="WXB08706.1"/>
    <property type="molecule type" value="Genomic_DNA"/>
</dbReference>
<keyword evidence="4" id="KW-1185">Reference proteome</keyword>
<sequence>MGVFDFIKSGVREMMIARPDNMKHLICFKHPDQNFPMYSQLTVDSDEAAVFFKDGRVVGVLPPGRHTLQTQNIPFLNNIVNKFTGGDVFIAEIFFVKMSPVLGLRFGGELEPMEDPVLFVSVSPQCHGEFALRVADPVRFVVGYHGQAASRIPDNDAILGWIKGKFFMSVKDGIAQVLMEKQKSMLNFAGLNEEFRQRILQRSPSCEEIGVQITDIGYFKVGLKDEDTQFLRQENAERAKAERGVNIAAKQAQANQFGLDQKYNQDARYVQNLAGNWQNYAAGQAIMGAGEGMREHGVGGGIAGLGAEVAIGANVGGAMAGAFANQPQFQVAPPQQPPQQAPQPQAAPGAVAVCPKCSARQPQGKFCQECGTSLAPQKKFCTGCSQELIPPTVKFCGNCGTPSAAPTQASGA</sequence>
<dbReference type="PANTHER" id="PTHR37826">
    <property type="entry name" value="FLOTILLIN BAND_7_5 DOMAIN PROTEIN"/>
    <property type="match status" value="1"/>
</dbReference>
<dbReference type="InterPro" id="IPR025874">
    <property type="entry name" value="DZR"/>
</dbReference>
<evidence type="ECO:0000259" key="1">
    <source>
        <dbReference type="Pfam" id="PF12773"/>
    </source>
</evidence>
<dbReference type="PANTHER" id="PTHR37826:SF2">
    <property type="entry name" value="ZINC-RIBBON DOMAIN-CONTAINING PROTEIN"/>
    <property type="match status" value="1"/>
</dbReference>
<name>A0ABZ2LCQ2_9BACT</name>
<evidence type="ECO:0000313" key="4">
    <source>
        <dbReference type="Proteomes" id="UP001374803"/>
    </source>
</evidence>
<reference evidence="3" key="1">
    <citation type="submission" date="2021-12" db="EMBL/GenBank/DDBJ databases">
        <title>Discovery of the Pendulisporaceae a myxobacterial family with distinct sporulation behavior and unique specialized metabolism.</title>
        <authorList>
            <person name="Garcia R."/>
            <person name="Popoff A."/>
            <person name="Bader C.D."/>
            <person name="Loehr J."/>
            <person name="Walesch S."/>
            <person name="Walt C."/>
            <person name="Boldt J."/>
            <person name="Bunk B."/>
            <person name="Haeckl F.J.F.P.J."/>
            <person name="Gunesch A.P."/>
            <person name="Birkelbach J."/>
            <person name="Nuebel U."/>
            <person name="Pietschmann T."/>
            <person name="Bach T."/>
            <person name="Mueller R."/>
        </authorList>
    </citation>
    <scope>NUCLEOTIDE SEQUENCE</scope>
    <source>
        <strain evidence="3">MSr11367</strain>
    </source>
</reference>
<evidence type="ECO:0000259" key="2">
    <source>
        <dbReference type="Pfam" id="PF13421"/>
    </source>
</evidence>
<dbReference type="CDD" id="cd03408">
    <property type="entry name" value="SPFH_like_u1"/>
    <property type="match status" value="1"/>
</dbReference>
<dbReference type="Pfam" id="PF12773">
    <property type="entry name" value="DZR"/>
    <property type="match status" value="1"/>
</dbReference>
<dbReference type="RefSeq" id="WP_394838377.1">
    <property type="nucleotide sequence ID" value="NZ_CP089929.1"/>
</dbReference>
<organism evidence="3 4">
    <name type="scientific">Pendulispora rubella</name>
    <dbReference type="NCBI Taxonomy" id="2741070"/>
    <lineage>
        <taxon>Bacteria</taxon>
        <taxon>Pseudomonadati</taxon>
        <taxon>Myxococcota</taxon>
        <taxon>Myxococcia</taxon>
        <taxon>Myxococcales</taxon>
        <taxon>Sorangiineae</taxon>
        <taxon>Pendulisporaceae</taxon>
        <taxon>Pendulispora</taxon>
    </lineage>
</organism>
<protein>
    <submittedName>
        <fullName evidence="3">SPFH domain-containing protein</fullName>
    </submittedName>
</protein>
<feature type="domain" description="SPFH" evidence="2">
    <location>
        <begin position="38"/>
        <end position="236"/>
    </location>
</feature>
<dbReference type="Proteomes" id="UP001374803">
    <property type="component" value="Chromosome"/>
</dbReference>
<feature type="domain" description="DZANK-type" evidence="1">
    <location>
        <begin position="354"/>
        <end position="400"/>
    </location>
</feature>
<accession>A0ABZ2LCQ2</accession>
<dbReference type="Pfam" id="PF13421">
    <property type="entry name" value="Band_7_1"/>
    <property type="match status" value="1"/>
</dbReference>